<protein>
    <submittedName>
        <fullName evidence="1">Basic membrane protein</fullName>
    </submittedName>
</protein>
<dbReference type="EMBL" id="LT629758">
    <property type="protein sequence ID" value="SDT23658.1"/>
    <property type="molecule type" value="Genomic_DNA"/>
</dbReference>
<name>A0A1H1YQC3_9ACTN</name>
<dbReference type="Proteomes" id="UP000198688">
    <property type="component" value="Chromosome I"/>
</dbReference>
<accession>A0A1H1YQC3</accession>
<dbReference type="Gene3D" id="3.40.50.2300">
    <property type="match status" value="1"/>
</dbReference>
<reference evidence="1 2" key="1">
    <citation type="submission" date="2016-10" db="EMBL/GenBank/DDBJ databases">
        <authorList>
            <person name="de Groot N.N."/>
        </authorList>
    </citation>
    <scope>NUCLEOTIDE SEQUENCE [LARGE SCALE GENOMIC DNA]</scope>
    <source>
        <strain evidence="1 2">DSM 43941</strain>
    </source>
</reference>
<organism evidence="1 2">
    <name type="scientific">Actinoplanes derwentensis</name>
    <dbReference type="NCBI Taxonomy" id="113562"/>
    <lineage>
        <taxon>Bacteria</taxon>
        <taxon>Bacillati</taxon>
        <taxon>Actinomycetota</taxon>
        <taxon>Actinomycetes</taxon>
        <taxon>Micromonosporales</taxon>
        <taxon>Micromonosporaceae</taxon>
        <taxon>Actinoplanes</taxon>
    </lineage>
</organism>
<sequence>MVWAATAVAGLGILGTAGWLVFGPEDDPVRERRYRAESACLFTGDQGLRGPAAVPVWAGMQRASAQTRVQVTYLAAIGAPTAQNAATYLGGLLQQQCDLLIAVDEAPVTAVTAVAAKYPKQRFVVVGGAATAANVAVVDGAEGAVYALLTDQFEE</sequence>
<proteinExistence type="predicted"/>
<dbReference type="AlphaFoldDB" id="A0A1H1YQC3"/>
<evidence type="ECO:0000313" key="2">
    <source>
        <dbReference type="Proteomes" id="UP000198688"/>
    </source>
</evidence>
<evidence type="ECO:0000313" key="1">
    <source>
        <dbReference type="EMBL" id="SDT23658.1"/>
    </source>
</evidence>
<keyword evidence="2" id="KW-1185">Reference proteome</keyword>
<gene>
    <name evidence="1" type="ORF">SAMN04489716_2953</name>
</gene>
<dbReference type="STRING" id="113562.SAMN04489716_2953"/>